<dbReference type="InterPro" id="IPR027073">
    <property type="entry name" value="5_3_exoribonuclease"/>
</dbReference>
<evidence type="ECO:0000256" key="4">
    <source>
        <dbReference type="ARBA" id="ARBA00038299"/>
    </source>
</evidence>
<feature type="domain" description="Xrn1 N-terminal" evidence="6">
    <location>
        <begin position="133"/>
        <end position="219"/>
    </location>
</feature>
<comment type="similarity">
    <text evidence="4">Belongs to the 5'-3' exonuclease family.</text>
</comment>
<dbReference type="PANTHER" id="PTHR12341">
    <property type="entry name" value="5'-&gt;3' EXORIBONUCLEASE"/>
    <property type="match status" value="1"/>
</dbReference>
<dbReference type="GO" id="GO:0005634">
    <property type="term" value="C:nucleus"/>
    <property type="evidence" value="ECO:0007669"/>
    <property type="project" value="TreeGrafter"/>
</dbReference>
<feature type="domain" description="Xrn1 N-terminal" evidence="6">
    <location>
        <begin position="13"/>
        <end position="126"/>
    </location>
</feature>
<dbReference type="GO" id="GO:0003723">
    <property type="term" value="F:RNA binding"/>
    <property type="evidence" value="ECO:0007669"/>
    <property type="project" value="TreeGrafter"/>
</dbReference>
<dbReference type="GO" id="GO:0000956">
    <property type="term" value="P:nuclear-transcribed mRNA catabolic process"/>
    <property type="evidence" value="ECO:0007669"/>
    <property type="project" value="TreeGrafter"/>
</dbReference>
<feature type="domain" description="Xrn1 helical" evidence="7">
    <location>
        <begin position="359"/>
        <end position="547"/>
    </location>
</feature>
<evidence type="ECO:0000256" key="5">
    <source>
        <dbReference type="SAM" id="MobiDB-lite"/>
    </source>
</evidence>
<reference evidence="8" key="1">
    <citation type="journal article" date="2020" name="Nature">
        <title>Giant virus diversity and host interactions through global metagenomics.</title>
        <authorList>
            <person name="Schulz F."/>
            <person name="Roux S."/>
            <person name="Paez-Espino D."/>
            <person name="Jungbluth S."/>
            <person name="Walsh D.A."/>
            <person name="Denef V.J."/>
            <person name="McMahon K.D."/>
            <person name="Konstantinidis K.T."/>
            <person name="Eloe-Fadrosh E.A."/>
            <person name="Kyrpides N.C."/>
            <person name="Woyke T."/>
        </authorList>
    </citation>
    <scope>NUCLEOTIDE SEQUENCE</scope>
    <source>
        <strain evidence="8">GVMAG-S-1062768-28</strain>
    </source>
</reference>
<dbReference type="PANTHER" id="PTHR12341:SF7">
    <property type="entry name" value="5'-3' EXORIBONUCLEASE 1"/>
    <property type="match status" value="1"/>
</dbReference>
<dbReference type="InterPro" id="IPR041412">
    <property type="entry name" value="Xrn1_helical"/>
</dbReference>
<keyword evidence="1" id="KW-0540">Nuclease</keyword>
<organism evidence="8">
    <name type="scientific">viral metagenome</name>
    <dbReference type="NCBI Taxonomy" id="1070528"/>
    <lineage>
        <taxon>unclassified sequences</taxon>
        <taxon>metagenomes</taxon>
        <taxon>organismal metagenomes</taxon>
    </lineage>
</organism>
<dbReference type="Pfam" id="PF03159">
    <property type="entry name" value="XRN_N"/>
    <property type="match status" value="2"/>
</dbReference>
<evidence type="ECO:0000256" key="1">
    <source>
        <dbReference type="ARBA" id="ARBA00022722"/>
    </source>
</evidence>
<sequence>MKILFGIPKQIKMGVLSLDSYIRKTFPRAIKYYKKGQRVSQKMVCLALDANPFVYAACAKAFEMGDYKTMLSVNTLSYEEKIKLSFQLTWEEIQTVVGMIDTEQVYIAFDSSVPVSKQMEQRRRRYIRGPTPEDEFDLTNLSAGTQYMYDLCSFIQFKIQEVDGWGCKKVIFSSVNSAGEGEAKCIRYLRTFPPKTPVAIYGPDADLFQLALGSAQNVFVFKQDYSTNGTTDPQYYTVCMQPIRNEINNWTKSRNMARPVNFVDSIKSFILLCNILGNDFNRRIEAFELFIEGIDNLLYYYHKLRFSIISDGRLDRKCLSNLLRLLADDEPMLLSQKVKYPYPLLEKYLSSRDDDKKPTQQTNPSQQGRQEQPNRQSQPTQVNNHRTNSRFDFEGFRKEYYKEWVGIESEQDIQSMCCNYLDTIWWTFQYYTSFKGVPNWTHYYKYHYPPFCIDLYKCSLTWQIPKWEETHPRRPFEQLVSVLPPNRKGLLPKEHRHFFKDESLSHLFPDLKDIVKNVQGRNEKFETIYEIPFFDATITIEDNNKINRLTIDRVFIPSTETFKLVTKWGKCKTHLEG</sequence>
<evidence type="ECO:0000259" key="7">
    <source>
        <dbReference type="Pfam" id="PF17846"/>
    </source>
</evidence>
<dbReference type="GO" id="GO:0004534">
    <property type="term" value="F:5'-3' RNA exonuclease activity"/>
    <property type="evidence" value="ECO:0007669"/>
    <property type="project" value="TreeGrafter"/>
</dbReference>
<evidence type="ECO:0000313" key="8">
    <source>
        <dbReference type="EMBL" id="QHU08162.1"/>
    </source>
</evidence>
<evidence type="ECO:0008006" key="9">
    <source>
        <dbReference type="Google" id="ProtNLM"/>
    </source>
</evidence>
<feature type="compositionally biased region" description="Polar residues" evidence="5">
    <location>
        <begin position="359"/>
        <end position="386"/>
    </location>
</feature>
<dbReference type="Gene3D" id="1.25.40.1050">
    <property type="match status" value="1"/>
</dbReference>
<dbReference type="Pfam" id="PF17846">
    <property type="entry name" value="XRN_M"/>
    <property type="match status" value="1"/>
</dbReference>
<evidence type="ECO:0000256" key="3">
    <source>
        <dbReference type="ARBA" id="ARBA00022839"/>
    </source>
</evidence>
<dbReference type="AlphaFoldDB" id="A0A6C0JQW9"/>
<proteinExistence type="inferred from homology"/>
<dbReference type="Gene3D" id="3.40.50.12390">
    <property type="match status" value="1"/>
</dbReference>
<dbReference type="EMBL" id="MN740695">
    <property type="protein sequence ID" value="QHU08162.1"/>
    <property type="molecule type" value="Genomic_DNA"/>
</dbReference>
<keyword evidence="3" id="KW-0269">Exonuclease</keyword>
<dbReference type="InterPro" id="IPR004859">
    <property type="entry name" value="Xrn1_N"/>
</dbReference>
<evidence type="ECO:0000259" key="6">
    <source>
        <dbReference type="Pfam" id="PF03159"/>
    </source>
</evidence>
<keyword evidence="2" id="KW-0378">Hydrolase</keyword>
<name>A0A6C0JQW9_9ZZZZ</name>
<evidence type="ECO:0000256" key="2">
    <source>
        <dbReference type="ARBA" id="ARBA00022801"/>
    </source>
</evidence>
<accession>A0A6C0JQW9</accession>
<protein>
    <recommendedName>
        <fullName evidence="9">Xrn1 N-terminal domain-containing protein</fullName>
    </recommendedName>
</protein>
<feature type="region of interest" description="Disordered" evidence="5">
    <location>
        <begin position="353"/>
        <end position="386"/>
    </location>
</feature>